<dbReference type="PANTHER" id="PTHR47926:SF483">
    <property type="entry name" value="TETRATRICOPEPTIDE-LIKE HELICAL DOMAIN SUPERFAMILY"/>
    <property type="match status" value="1"/>
</dbReference>
<keyword evidence="1" id="KW-0677">Repeat</keyword>
<feature type="repeat" description="PPR" evidence="2">
    <location>
        <begin position="341"/>
        <end position="375"/>
    </location>
</feature>
<feature type="repeat" description="PPR" evidence="2">
    <location>
        <begin position="238"/>
        <end position="272"/>
    </location>
</feature>
<dbReference type="InterPro" id="IPR046960">
    <property type="entry name" value="PPR_At4g14850-like_plant"/>
</dbReference>
<dbReference type="InterPro" id="IPR046848">
    <property type="entry name" value="E_motif"/>
</dbReference>
<evidence type="ECO:0000256" key="1">
    <source>
        <dbReference type="ARBA" id="ARBA00022737"/>
    </source>
</evidence>
<dbReference type="FunFam" id="1.25.40.10:FF:000348">
    <property type="entry name" value="Pentatricopeptide repeat-containing protein chloroplastic"/>
    <property type="match status" value="1"/>
</dbReference>
<dbReference type="NCBIfam" id="TIGR00756">
    <property type="entry name" value="PPR"/>
    <property type="match status" value="5"/>
</dbReference>
<feature type="repeat" description="PPR" evidence="2">
    <location>
        <begin position="306"/>
        <end position="340"/>
    </location>
</feature>
<dbReference type="PROSITE" id="PS51375">
    <property type="entry name" value="PPR"/>
    <property type="match status" value="6"/>
</dbReference>
<dbReference type="AlphaFoldDB" id="A0ABD0TZM9"/>
<evidence type="ECO:0008006" key="5">
    <source>
        <dbReference type="Google" id="ProtNLM"/>
    </source>
</evidence>
<dbReference type="EMBL" id="JANQDX010000019">
    <property type="protein sequence ID" value="KAL0905167.1"/>
    <property type="molecule type" value="Genomic_DNA"/>
</dbReference>
<comment type="caution">
    <text evidence="3">The sequence shown here is derived from an EMBL/GenBank/DDBJ whole genome shotgun (WGS) entry which is preliminary data.</text>
</comment>
<sequence>MVASSHLMRLPALADCCKSMTELKQIQAQLTTLGLAGDTFLVSKLVFFSAISDSGDVNYSHCLFLTLPSPSAFVYNTIIRGFSRSRNPNRALSLYVRMLRSHTPPDHLTFPFLAKSCARLASLCLGRLVHCHITKHGHDLDIFILNSLIHMYASCRQMPDARKVFDEIPLPNLVSWNALVDGLAKCEDLVGAREVFDEMPEKDVVSWSAMIDGYVKGGDYRAALALFEKMQIHGPKANEITMVSLLRACAHLGILEKGRSLHRYLKDNGLVLSLSVTTSLVDMYAKCGSIREAIDVFRSFPVAKTDVLIWNSIIGGLAMQGMARESVEMFREMVRVGIKPDEITYLGLLSACAHGGFVGEAWEFFRSIRELGMRPHVEHYACMVDVLGRAGCMEEAYELVRTMPMEPSGSLLGALLSACQIHGWMELGEIVGKMLVELEPEHDGRYVGLSNVLAISKRWEDAKKMREEMEKRGVRKAPGRSEIEVDGTLHRFIAHDKCHPESAEVYWMLSYITKQMKMEWESSILESWLG</sequence>
<dbReference type="InterPro" id="IPR002885">
    <property type="entry name" value="PPR_rpt"/>
</dbReference>
<name>A0ABD0TZM9_DENTH</name>
<dbReference type="InterPro" id="IPR011990">
    <property type="entry name" value="TPR-like_helical_dom_sf"/>
</dbReference>
<organism evidence="3 4">
    <name type="scientific">Dendrobium thyrsiflorum</name>
    <name type="common">Pinecone-like raceme dendrobium</name>
    <name type="synonym">Orchid</name>
    <dbReference type="NCBI Taxonomy" id="117978"/>
    <lineage>
        <taxon>Eukaryota</taxon>
        <taxon>Viridiplantae</taxon>
        <taxon>Streptophyta</taxon>
        <taxon>Embryophyta</taxon>
        <taxon>Tracheophyta</taxon>
        <taxon>Spermatophyta</taxon>
        <taxon>Magnoliopsida</taxon>
        <taxon>Liliopsida</taxon>
        <taxon>Asparagales</taxon>
        <taxon>Orchidaceae</taxon>
        <taxon>Epidendroideae</taxon>
        <taxon>Malaxideae</taxon>
        <taxon>Dendrobiinae</taxon>
        <taxon>Dendrobium</taxon>
    </lineage>
</organism>
<keyword evidence="4" id="KW-1185">Reference proteome</keyword>
<dbReference type="FunFam" id="1.25.40.10:FF:000184">
    <property type="entry name" value="Pentatricopeptide repeat-containing protein, chloroplastic"/>
    <property type="match status" value="1"/>
</dbReference>
<dbReference type="Pfam" id="PF13041">
    <property type="entry name" value="PPR_2"/>
    <property type="match status" value="3"/>
</dbReference>
<protein>
    <recommendedName>
        <fullName evidence="5">Pentatricopeptide repeat-containing protein</fullName>
    </recommendedName>
</protein>
<evidence type="ECO:0000313" key="3">
    <source>
        <dbReference type="EMBL" id="KAL0905167.1"/>
    </source>
</evidence>
<gene>
    <name evidence="3" type="ORF">M5K25_027351</name>
</gene>
<accession>A0ABD0TZM9</accession>
<dbReference type="Pfam" id="PF20431">
    <property type="entry name" value="E_motif"/>
    <property type="match status" value="1"/>
</dbReference>
<feature type="repeat" description="PPR" evidence="2">
    <location>
        <begin position="71"/>
        <end position="105"/>
    </location>
</feature>
<feature type="repeat" description="PPR" evidence="2">
    <location>
        <begin position="172"/>
        <end position="202"/>
    </location>
</feature>
<feature type="repeat" description="PPR" evidence="2">
    <location>
        <begin position="203"/>
        <end position="237"/>
    </location>
</feature>
<reference evidence="3 4" key="1">
    <citation type="journal article" date="2024" name="Plant Biotechnol. J.">
        <title>Dendrobium thyrsiflorum genome and its molecular insights into genes involved in important horticultural traits.</title>
        <authorList>
            <person name="Chen B."/>
            <person name="Wang J.Y."/>
            <person name="Zheng P.J."/>
            <person name="Li K.L."/>
            <person name="Liang Y.M."/>
            <person name="Chen X.F."/>
            <person name="Zhang C."/>
            <person name="Zhao X."/>
            <person name="He X."/>
            <person name="Zhang G.Q."/>
            <person name="Liu Z.J."/>
            <person name="Xu Q."/>
        </authorList>
    </citation>
    <scope>NUCLEOTIDE SEQUENCE [LARGE SCALE GENOMIC DNA]</scope>
    <source>
        <strain evidence="3">GZMU011</strain>
    </source>
</reference>
<dbReference type="Pfam" id="PF01535">
    <property type="entry name" value="PPR"/>
    <property type="match status" value="3"/>
</dbReference>
<proteinExistence type="predicted"/>
<dbReference type="Gene3D" id="1.25.40.10">
    <property type="entry name" value="Tetratricopeptide repeat domain"/>
    <property type="match status" value="3"/>
</dbReference>
<dbReference type="PANTHER" id="PTHR47926">
    <property type="entry name" value="PENTATRICOPEPTIDE REPEAT-CONTAINING PROTEIN"/>
    <property type="match status" value="1"/>
</dbReference>
<dbReference type="SUPFAM" id="SSF48452">
    <property type="entry name" value="TPR-like"/>
    <property type="match status" value="1"/>
</dbReference>
<evidence type="ECO:0000256" key="2">
    <source>
        <dbReference type="PROSITE-ProRule" id="PRU00708"/>
    </source>
</evidence>
<dbReference type="Proteomes" id="UP001552299">
    <property type="component" value="Unassembled WGS sequence"/>
</dbReference>
<evidence type="ECO:0000313" key="4">
    <source>
        <dbReference type="Proteomes" id="UP001552299"/>
    </source>
</evidence>